<evidence type="ECO:0000313" key="5">
    <source>
        <dbReference type="Proteomes" id="UP000481643"/>
    </source>
</evidence>
<feature type="region of interest" description="Disordered" evidence="2">
    <location>
        <begin position="54"/>
        <end position="82"/>
    </location>
</feature>
<dbReference type="GO" id="GO:0003723">
    <property type="term" value="F:RNA binding"/>
    <property type="evidence" value="ECO:0007669"/>
    <property type="project" value="UniProtKB-KW"/>
</dbReference>
<evidence type="ECO:0000313" key="4">
    <source>
        <dbReference type="EMBL" id="KAB2674581.1"/>
    </source>
</evidence>
<dbReference type="Proteomes" id="UP000481643">
    <property type="component" value="Unassembled WGS sequence"/>
</dbReference>
<evidence type="ECO:0000259" key="3">
    <source>
        <dbReference type="Pfam" id="PF04352"/>
    </source>
</evidence>
<name>A0A6L3Y637_9HYPH</name>
<dbReference type="SUPFAM" id="SSF48657">
    <property type="entry name" value="FinO-like"/>
    <property type="match status" value="1"/>
</dbReference>
<dbReference type="InterPro" id="IPR036442">
    <property type="entry name" value="ProQ/FinO_sf"/>
</dbReference>
<gene>
    <name evidence="4" type="ORF">F9L08_28475</name>
</gene>
<keyword evidence="1" id="KW-0694">RNA-binding</keyword>
<dbReference type="AlphaFoldDB" id="A0A6L3Y637"/>
<dbReference type="Gene3D" id="1.10.1710.10">
    <property type="entry name" value="ProQ/FinO domain"/>
    <property type="match status" value="1"/>
</dbReference>
<comment type="caution">
    <text evidence="4">The sequence shown here is derived from an EMBL/GenBank/DDBJ whole genome shotgun (WGS) entry which is preliminary data.</text>
</comment>
<evidence type="ECO:0000256" key="1">
    <source>
        <dbReference type="ARBA" id="ARBA00022884"/>
    </source>
</evidence>
<accession>A0A6L3Y637</accession>
<organism evidence="4 5">
    <name type="scientific">Brucella tritici</name>
    <dbReference type="NCBI Taxonomy" id="94626"/>
    <lineage>
        <taxon>Bacteria</taxon>
        <taxon>Pseudomonadati</taxon>
        <taxon>Pseudomonadota</taxon>
        <taxon>Alphaproteobacteria</taxon>
        <taxon>Hyphomicrobiales</taxon>
        <taxon>Brucellaceae</taxon>
        <taxon>Brucella/Ochrobactrum group</taxon>
        <taxon>Brucella</taxon>
    </lineage>
</organism>
<reference evidence="4 5" key="1">
    <citation type="submission" date="2019-09" db="EMBL/GenBank/DDBJ databases">
        <title>Taxonomic organization of the family Brucellaceae based on a phylogenomic approach.</title>
        <authorList>
            <person name="Leclercq S."/>
            <person name="Cloeckaert A."/>
            <person name="Zygmunt M.S."/>
        </authorList>
    </citation>
    <scope>NUCLEOTIDE SEQUENCE [LARGE SCALE GENOMIC DNA]</scope>
    <source>
        <strain evidence="4 5">WS1830</strain>
    </source>
</reference>
<sequence>MLRKAVSRYAYSAGYLYALAQPDAQRHEINGEAVEPVSEHDRINARQSFLLVQKKRQERRQEREEQAPGSDQAERIGNMSSP</sequence>
<dbReference type="InterPro" id="IPR016103">
    <property type="entry name" value="ProQ/FinO"/>
</dbReference>
<dbReference type="EMBL" id="WBVX01000064">
    <property type="protein sequence ID" value="KAB2674581.1"/>
    <property type="molecule type" value="Genomic_DNA"/>
</dbReference>
<dbReference type="Pfam" id="PF04352">
    <property type="entry name" value="ProQ"/>
    <property type="match status" value="1"/>
</dbReference>
<protein>
    <recommendedName>
        <fullName evidence="3">ProQ/FinO domain-containing protein</fullName>
    </recommendedName>
</protein>
<feature type="domain" description="ProQ/FinO" evidence="3">
    <location>
        <begin position="2"/>
        <end position="61"/>
    </location>
</feature>
<evidence type="ECO:0000256" key="2">
    <source>
        <dbReference type="SAM" id="MobiDB-lite"/>
    </source>
</evidence>
<proteinExistence type="predicted"/>